<name>A0ABM1BA97_LIMPO</name>
<dbReference type="InterPro" id="IPR036915">
    <property type="entry name" value="Cyclin-like_sf"/>
</dbReference>
<dbReference type="PANTHER" id="PTHR15615:SF108">
    <property type="entry name" value="PROTEIN CNPPD1"/>
    <property type="match status" value="1"/>
</dbReference>
<dbReference type="SUPFAM" id="SSF47954">
    <property type="entry name" value="Cyclin-like"/>
    <property type="match status" value="1"/>
</dbReference>
<dbReference type="Pfam" id="PF08613">
    <property type="entry name" value="Cyclin"/>
    <property type="match status" value="1"/>
</dbReference>
<dbReference type="InterPro" id="IPR013922">
    <property type="entry name" value="Cyclin_PHO80-like"/>
</dbReference>
<dbReference type="Gene3D" id="1.10.472.10">
    <property type="entry name" value="Cyclin-like"/>
    <property type="match status" value="1"/>
</dbReference>
<dbReference type="PANTHER" id="PTHR15615">
    <property type="match status" value="1"/>
</dbReference>
<dbReference type="Proteomes" id="UP000694941">
    <property type="component" value="Unplaced"/>
</dbReference>
<evidence type="ECO:0000313" key="4">
    <source>
        <dbReference type="RefSeq" id="XP_013777965.1"/>
    </source>
</evidence>
<accession>A0ABM1BA97</accession>
<protein>
    <recommendedName>
        <fullName evidence="2">Protein CNPPD1</fullName>
    </recommendedName>
</protein>
<reference evidence="4" key="1">
    <citation type="submission" date="2025-08" db="UniProtKB">
        <authorList>
            <consortium name="RefSeq"/>
        </authorList>
    </citation>
    <scope>IDENTIFICATION</scope>
    <source>
        <tissue evidence="4">Muscle</tissue>
    </source>
</reference>
<keyword evidence="3" id="KW-1185">Reference proteome</keyword>
<dbReference type="RefSeq" id="XP_013777965.1">
    <property type="nucleotide sequence ID" value="XM_013922511.2"/>
</dbReference>
<dbReference type="CDD" id="cd20557">
    <property type="entry name" value="CYCLIN_ScPCL1-like"/>
    <property type="match status" value="1"/>
</dbReference>
<evidence type="ECO:0000256" key="1">
    <source>
        <dbReference type="ARBA" id="ARBA00038508"/>
    </source>
</evidence>
<gene>
    <name evidence="4" type="primary">LOC106462573</name>
</gene>
<proteinExistence type="inferred from homology"/>
<dbReference type="GeneID" id="106462573"/>
<sequence>MLWKMELNISEPTKSAHDFISNIEAVDQIFKDHEDLTEQVRKTLCYGTLPSADRPSLPLTEIAVEMFSKSVRKGLEVLDLHYAATVSRQACISPCSMMLAMVYLERIRHCNPEYLQKISSCDLFLVSMMVASKFLYDNGEEDEVFNDEWAASANMDLKDLNRIEREFLTAIDWNVFVQPSQFFQVLKGIETEIASKEILKRGWLTYTDVEVLLKTIAMDQWLALLMERVVKVVVVSTVTYTAAVLTLIGASGLVQRCCLPSTQLILHTFDSQIMDAQDNLVLHTDLNWQPSVLTADLNDLQNQIMPSDKMLATSKASDARKDVSSALFPFLLCFEGLQSLLYTPSSTSSVNSTKEHKVLSPSRLCHFHQLVFAETKKVEFLTTEQLPLDQGLNYWTSGKEKFCGKERIKTHSGWTAFVPWSSCSILSSTA</sequence>
<evidence type="ECO:0000256" key="2">
    <source>
        <dbReference type="ARBA" id="ARBA00040808"/>
    </source>
</evidence>
<comment type="similarity">
    <text evidence="1">Belongs to the CNPPD1 family.</text>
</comment>
<evidence type="ECO:0000313" key="3">
    <source>
        <dbReference type="Proteomes" id="UP000694941"/>
    </source>
</evidence>
<organism evidence="3 4">
    <name type="scientific">Limulus polyphemus</name>
    <name type="common">Atlantic horseshoe crab</name>
    <dbReference type="NCBI Taxonomy" id="6850"/>
    <lineage>
        <taxon>Eukaryota</taxon>
        <taxon>Metazoa</taxon>
        <taxon>Ecdysozoa</taxon>
        <taxon>Arthropoda</taxon>
        <taxon>Chelicerata</taxon>
        <taxon>Merostomata</taxon>
        <taxon>Xiphosura</taxon>
        <taxon>Limulidae</taxon>
        <taxon>Limulus</taxon>
    </lineage>
</organism>